<dbReference type="EMBL" id="BAABGZ010000066">
    <property type="protein sequence ID" value="GAA4362532.1"/>
    <property type="molecule type" value="Genomic_DNA"/>
</dbReference>
<organism evidence="3 4">
    <name type="scientific">Hymenobacter saemangeumensis</name>
    <dbReference type="NCBI Taxonomy" id="1084522"/>
    <lineage>
        <taxon>Bacteria</taxon>
        <taxon>Pseudomonadati</taxon>
        <taxon>Bacteroidota</taxon>
        <taxon>Cytophagia</taxon>
        <taxon>Cytophagales</taxon>
        <taxon>Hymenobacteraceae</taxon>
        <taxon>Hymenobacter</taxon>
    </lineage>
</organism>
<evidence type="ECO:0000313" key="4">
    <source>
        <dbReference type="Proteomes" id="UP001501153"/>
    </source>
</evidence>
<feature type="region of interest" description="Disordered" evidence="1">
    <location>
        <begin position="19"/>
        <end position="68"/>
    </location>
</feature>
<accession>A0ABP8ILN0</accession>
<evidence type="ECO:0000256" key="2">
    <source>
        <dbReference type="SAM" id="SignalP"/>
    </source>
</evidence>
<evidence type="ECO:0008006" key="5">
    <source>
        <dbReference type="Google" id="ProtNLM"/>
    </source>
</evidence>
<protein>
    <recommendedName>
        <fullName evidence="5">Lipoprotein</fullName>
    </recommendedName>
</protein>
<feature type="signal peptide" evidence="2">
    <location>
        <begin position="1"/>
        <end position="23"/>
    </location>
</feature>
<evidence type="ECO:0000313" key="3">
    <source>
        <dbReference type="EMBL" id="GAA4362532.1"/>
    </source>
</evidence>
<dbReference type="Proteomes" id="UP001501153">
    <property type="component" value="Unassembled WGS sequence"/>
</dbReference>
<keyword evidence="4" id="KW-1185">Reference proteome</keyword>
<reference evidence="4" key="1">
    <citation type="journal article" date="2019" name="Int. J. Syst. Evol. Microbiol.">
        <title>The Global Catalogue of Microorganisms (GCM) 10K type strain sequencing project: providing services to taxonomists for standard genome sequencing and annotation.</title>
        <authorList>
            <consortium name="The Broad Institute Genomics Platform"/>
            <consortium name="The Broad Institute Genome Sequencing Center for Infectious Disease"/>
            <person name="Wu L."/>
            <person name="Ma J."/>
        </authorList>
    </citation>
    <scope>NUCLEOTIDE SEQUENCE [LARGE SCALE GENOMIC DNA]</scope>
    <source>
        <strain evidence="4">JCM 17923</strain>
    </source>
</reference>
<feature type="compositionally biased region" description="Low complexity" evidence="1">
    <location>
        <begin position="32"/>
        <end position="55"/>
    </location>
</feature>
<feature type="compositionally biased region" description="Polar residues" evidence="1">
    <location>
        <begin position="19"/>
        <end position="28"/>
    </location>
</feature>
<sequence>MKSSSLALLGAVVLLSGCGTSTSESGQATADAPATEQPAADSAAAPADGVATAPANSGAPTLREAPAAPAQTMKMSFQFKPSKDEENPGVLKTSVHILLDGDKDQDIDMGRVVGKPDIVDEKKAKLANFPQGMLAGFRSYEPNSGTGSDMAVMSVDGRRLRIMQRRIDEQANEQFEFKTAREITLPPNTTVVVAAAEKDVVAKPGKKK</sequence>
<dbReference type="RefSeq" id="WP_345236965.1">
    <property type="nucleotide sequence ID" value="NZ_BAABGZ010000066.1"/>
</dbReference>
<gene>
    <name evidence="3" type="ORF">GCM10023185_30550</name>
</gene>
<name>A0ABP8ILN0_9BACT</name>
<evidence type="ECO:0000256" key="1">
    <source>
        <dbReference type="SAM" id="MobiDB-lite"/>
    </source>
</evidence>
<feature type="chain" id="PRO_5046652191" description="Lipoprotein" evidence="2">
    <location>
        <begin position="24"/>
        <end position="208"/>
    </location>
</feature>
<dbReference type="PROSITE" id="PS51257">
    <property type="entry name" value="PROKAR_LIPOPROTEIN"/>
    <property type="match status" value="1"/>
</dbReference>
<proteinExistence type="predicted"/>
<keyword evidence="2" id="KW-0732">Signal</keyword>
<comment type="caution">
    <text evidence="3">The sequence shown here is derived from an EMBL/GenBank/DDBJ whole genome shotgun (WGS) entry which is preliminary data.</text>
</comment>